<dbReference type="Pfam" id="PF11705">
    <property type="entry name" value="RNA_pol_3_Rpc31"/>
    <property type="match status" value="1"/>
</dbReference>
<dbReference type="HOGENOM" id="CLU_072641_1_0_1"/>
<evidence type="ECO:0000256" key="5">
    <source>
        <dbReference type="SAM" id="MobiDB-lite"/>
    </source>
</evidence>
<dbReference type="InterPro" id="IPR024661">
    <property type="entry name" value="RNA_pol_III_Rpc31"/>
</dbReference>
<dbReference type="EMBL" id="KB932812">
    <property type="protein sequence ID" value="EOO03898.1"/>
    <property type="molecule type" value="Genomic_DNA"/>
</dbReference>
<evidence type="ECO:0000256" key="2">
    <source>
        <dbReference type="ARBA" id="ARBA00008352"/>
    </source>
</evidence>
<dbReference type="GeneID" id="19327703"/>
<feature type="region of interest" description="Disordered" evidence="5">
    <location>
        <begin position="113"/>
        <end position="133"/>
    </location>
</feature>
<dbReference type="AlphaFoldDB" id="R8BX15"/>
<feature type="compositionally biased region" description="Acidic residues" evidence="5">
    <location>
        <begin position="176"/>
        <end position="207"/>
    </location>
</feature>
<dbReference type="PIRSF" id="PIRSF000777">
    <property type="entry name" value="RNA_polIII_C31"/>
    <property type="match status" value="1"/>
</dbReference>
<protein>
    <recommendedName>
        <fullName evidence="4">DNA-directed RNA polymerase III subunit</fullName>
    </recommendedName>
</protein>
<feature type="compositionally biased region" description="Low complexity" evidence="5">
    <location>
        <begin position="208"/>
        <end position="217"/>
    </location>
</feature>
<dbReference type="GO" id="GO:0006383">
    <property type="term" value="P:transcription by RNA polymerase III"/>
    <property type="evidence" value="ECO:0007669"/>
    <property type="project" value="UniProtKB-UniRule"/>
</dbReference>
<name>R8BX15_PHAM7</name>
<dbReference type="eggNOG" id="ENOG502RZ0V">
    <property type="taxonomic scope" value="Eukaryota"/>
</dbReference>
<comment type="subcellular location">
    <subcellularLocation>
        <location evidence="1 4">Nucleus</location>
    </subcellularLocation>
</comment>
<gene>
    <name evidence="6" type="ORF">UCRPA7_699</name>
</gene>
<evidence type="ECO:0000313" key="7">
    <source>
        <dbReference type="Proteomes" id="UP000014074"/>
    </source>
</evidence>
<keyword evidence="6" id="KW-0240">DNA-directed RNA polymerase</keyword>
<organism evidence="6 7">
    <name type="scientific">Phaeoacremonium minimum (strain UCR-PA7)</name>
    <name type="common">Esca disease fungus</name>
    <name type="synonym">Togninia minima</name>
    <dbReference type="NCBI Taxonomy" id="1286976"/>
    <lineage>
        <taxon>Eukaryota</taxon>
        <taxon>Fungi</taxon>
        <taxon>Dikarya</taxon>
        <taxon>Ascomycota</taxon>
        <taxon>Pezizomycotina</taxon>
        <taxon>Sordariomycetes</taxon>
        <taxon>Sordariomycetidae</taxon>
        <taxon>Togniniales</taxon>
        <taxon>Togniniaceae</taxon>
        <taxon>Phaeoacremonium</taxon>
    </lineage>
</organism>
<sequence length="235" mass="26625">MVILTLIQDYDVPIPSPLTPNEVRQVKCFLLFREQTHDGPLYTQARTWNLDTSMPARAYGQEQINQRYGVKNKASIDPFTAVPMYSQKLGRAERALPDLGKRPFNKEFFPEELHETLDGDDGPASKKGRGAKRQRTLAFSNITSLRTADEIFDMPDAGITQDGNQRALDLLKNIGDNEEDVDNLEVSDEDEPFEDDMDEEYDDEDAGDYNAENYFEAENNDDYDDDDGGGDEGTY</sequence>
<comment type="subunit">
    <text evidence="4">Component of the RNA polymerase III (Pol III) complex.</text>
</comment>
<feature type="region of interest" description="Disordered" evidence="5">
    <location>
        <begin position="175"/>
        <end position="235"/>
    </location>
</feature>
<evidence type="ECO:0000313" key="6">
    <source>
        <dbReference type="EMBL" id="EOO03898.1"/>
    </source>
</evidence>
<keyword evidence="3 4" id="KW-0539">Nucleus</keyword>
<dbReference type="KEGG" id="tmn:UCRPA7_699"/>
<dbReference type="RefSeq" id="XP_007911484.1">
    <property type="nucleotide sequence ID" value="XM_007913293.1"/>
</dbReference>
<reference evidence="7" key="1">
    <citation type="journal article" date="2013" name="Genome Announc.">
        <title>Draft genome sequence of the ascomycete Phaeoacremonium aleophilum strain UCR-PA7, a causal agent of the esca disease complex in grapevines.</title>
        <authorList>
            <person name="Blanco-Ulate B."/>
            <person name="Rolshausen P."/>
            <person name="Cantu D."/>
        </authorList>
    </citation>
    <scope>NUCLEOTIDE SEQUENCE [LARGE SCALE GENOMIC DNA]</scope>
    <source>
        <strain evidence="7">UCR-PA7</strain>
    </source>
</reference>
<dbReference type="Proteomes" id="UP000014074">
    <property type="component" value="Unassembled WGS sequence"/>
</dbReference>
<evidence type="ECO:0000256" key="3">
    <source>
        <dbReference type="ARBA" id="ARBA00023242"/>
    </source>
</evidence>
<comment type="function">
    <text evidence="4">DNA-dependent RNA polymerase catalyzes the transcription of DNA into RNA using the four ribonucleoside triphosphates as substrates. Specific peripheric component of RNA polymerase III which synthesizes small RNAs, such as 5S rRNA and tRNAs.</text>
</comment>
<feature type="compositionally biased region" description="Acidic residues" evidence="5">
    <location>
        <begin position="218"/>
        <end position="235"/>
    </location>
</feature>
<dbReference type="GO" id="GO:0005666">
    <property type="term" value="C:RNA polymerase III complex"/>
    <property type="evidence" value="ECO:0007669"/>
    <property type="project" value="UniProtKB-UniRule"/>
</dbReference>
<dbReference type="OrthoDB" id="5377312at2759"/>
<evidence type="ECO:0000256" key="4">
    <source>
        <dbReference type="PIRNR" id="PIRNR000777"/>
    </source>
</evidence>
<evidence type="ECO:0000256" key="1">
    <source>
        <dbReference type="ARBA" id="ARBA00004123"/>
    </source>
</evidence>
<keyword evidence="7" id="KW-1185">Reference proteome</keyword>
<proteinExistence type="inferred from homology"/>
<keyword evidence="6" id="KW-0804">Transcription</keyword>
<comment type="similarity">
    <text evidence="2 4">Belongs to the eukaryotic RPC7 RNA polymerase subunit family.</text>
</comment>
<accession>R8BX15</accession>